<protein>
    <submittedName>
        <fullName evidence="3">Putative TIM-barrel fold metal-dependent hydrolase</fullName>
    </submittedName>
</protein>
<keyword evidence="3" id="KW-0378">Hydrolase</keyword>
<proteinExistence type="predicted"/>
<accession>A0A7W6BVT5</accession>
<sequence length="131" mass="14946">QFLRLLLRGTFDRVPSLQLILGHWGELVLFYAERLATMDRVSGLEHPIATYLRRNLFVTSSGLFLPHYLERAASVVGPDRLLFSTDYPYQYREGSDARRFLGSCGLAEDELAGFAHGNWERLTRQVGDGRN</sequence>
<feature type="non-terminal residue" evidence="3">
    <location>
        <position position="1"/>
    </location>
</feature>
<dbReference type="AlphaFoldDB" id="A0A7W6BVT5"/>
<dbReference type="GO" id="GO:0019748">
    <property type="term" value="P:secondary metabolic process"/>
    <property type="evidence" value="ECO:0007669"/>
    <property type="project" value="TreeGrafter"/>
</dbReference>
<dbReference type="SUPFAM" id="SSF51556">
    <property type="entry name" value="Metallo-dependent hydrolases"/>
    <property type="match status" value="1"/>
</dbReference>
<dbReference type="GO" id="GO:0016831">
    <property type="term" value="F:carboxy-lyase activity"/>
    <property type="evidence" value="ECO:0007669"/>
    <property type="project" value="InterPro"/>
</dbReference>
<evidence type="ECO:0000313" key="3">
    <source>
        <dbReference type="EMBL" id="MBB3937250.1"/>
    </source>
</evidence>
<dbReference type="Proteomes" id="UP000531216">
    <property type="component" value="Unassembled WGS sequence"/>
</dbReference>
<dbReference type="GO" id="GO:0016787">
    <property type="term" value="F:hydrolase activity"/>
    <property type="evidence" value="ECO:0007669"/>
    <property type="project" value="UniProtKB-KW"/>
</dbReference>
<dbReference type="Gene3D" id="3.20.20.140">
    <property type="entry name" value="Metal-dependent hydrolases"/>
    <property type="match status" value="1"/>
</dbReference>
<evidence type="ECO:0000313" key="4">
    <source>
        <dbReference type="Proteomes" id="UP000531216"/>
    </source>
</evidence>
<feature type="domain" description="Amidohydrolase-related" evidence="2">
    <location>
        <begin position="2"/>
        <end position="122"/>
    </location>
</feature>
<evidence type="ECO:0000259" key="2">
    <source>
        <dbReference type="Pfam" id="PF04909"/>
    </source>
</evidence>
<dbReference type="EMBL" id="JACIDO010000008">
    <property type="protein sequence ID" value="MBB3937250.1"/>
    <property type="molecule type" value="Genomic_DNA"/>
</dbReference>
<reference evidence="3 4" key="1">
    <citation type="submission" date="2020-08" db="EMBL/GenBank/DDBJ databases">
        <title>Genomic Encyclopedia of Type Strains, Phase IV (KMG-IV): sequencing the most valuable type-strain genomes for metagenomic binning, comparative biology and taxonomic classification.</title>
        <authorList>
            <person name="Goeker M."/>
        </authorList>
    </citation>
    <scope>NUCLEOTIDE SEQUENCE [LARGE SCALE GENOMIC DNA]</scope>
    <source>
        <strain evidence="3 4">DSM 25024</strain>
    </source>
</reference>
<name>A0A7W6BVT5_9HYPH</name>
<dbReference type="InterPro" id="IPR006680">
    <property type="entry name" value="Amidohydro-rel"/>
</dbReference>
<dbReference type="PANTHER" id="PTHR21240:SF30">
    <property type="entry name" value="AMIDOHYDROLASE-RELATED DOMAIN-CONTAINING PROTEIN-RELATED"/>
    <property type="match status" value="1"/>
</dbReference>
<dbReference type="PANTHER" id="PTHR21240">
    <property type="entry name" value="2-AMINO-3-CARBOXYLMUCONATE-6-SEMIALDEHYDE DECARBOXYLASE"/>
    <property type="match status" value="1"/>
</dbReference>
<comment type="caution">
    <text evidence="3">The sequence shown here is derived from an EMBL/GenBank/DDBJ whole genome shotgun (WGS) entry which is preliminary data.</text>
</comment>
<organism evidence="3 4">
    <name type="scientific">Aureimonas phyllosphaerae</name>
    <dbReference type="NCBI Taxonomy" id="1166078"/>
    <lineage>
        <taxon>Bacteria</taxon>
        <taxon>Pseudomonadati</taxon>
        <taxon>Pseudomonadota</taxon>
        <taxon>Alphaproteobacteria</taxon>
        <taxon>Hyphomicrobiales</taxon>
        <taxon>Aurantimonadaceae</taxon>
        <taxon>Aureimonas</taxon>
    </lineage>
</organism>
<keyword evidence="1" id="KW-0456">Lyase</keyword>
<dbReference type="Pfam" id="PF04909">
    <property type="entry name" value="Amidohydro_2"/>
    <property type="match status" value="1"/>
</dbReference>
<dbReference type="GO" id="GO:0005829">
    <property type="term" value="C:cytosol"/>
    <property type="evidence" value="ECO:0007669"/>
    <property type="project" value="TreeGrafter"/>
</dbReference>
<evidence type="ECO:0000256" key="1">
    <source>
        <dbReference type="ARBA" id="ARBA00023239"/>
    </source>
</evidence>
<dbReference type="InterPro" id="IPR032465">
    <property type="entry name" value="ACMSD"/>
</dbReference>
<gene>
    <name evidence="3" type="ORF">GGR05_003416</name>
</gene>
<keyword evidence="4" id="KW-1185">Reference proteome</keyword>
<dbReference type="RefSeq" id="WP_183193309.1">
    <property type="nucleotide sequence ID" value="NZ_JACIDO010000008.1"/>
</dbReference>
<dbReference type="InterPro" id="IPR032466">
    <property type="entry name" value="Metal_Hydrolase"/>
</dbReference>